<sequence length="188" mass="21155">MKNYLLMLSLLFPVYSWAQSRVETPWLNQGQVQVGVGVGAGWGDDVGGHLRATPYAQYFLKDGWALRLEGRYNYNGPDGNQYAGAGLLTQYHFLRTKRLSVFGQAGYFYGKADYGLYRTVDLTPTSGRLERYREQFNYGMFNLGVGAQYQLGSRWSINALAEKNVGRKIGRFGADSFNTTLGIGFRIK</sequence>
<dbReference type="Gene3D" id="2.40.160.20">
    <property type="match status" value="1"/>
</dbReference>
<comment type="caution">
    <text evidence="2">The sequence shown here is derived from an EMBL/GenBank/DDBJ whole genome shotgun (WGS) entry which is preliminary data.</text>
</comment>
<evidence type="ECO:0000256" key="1">
    <source>
        <dbReference type="SAM" id="SignalP"/>
    </source>
</evidence>
<feature type="signal peptide" evidence="1">
    <location>
        <begin position="1"/>
        <end position="18"/>
    </location>
</feature>
<dbReference type="Proteomes" id="UP000700732">
    <property type="component" value="Unassembled WGS sequence"/>
</dbReference>
<dbReference type="SUPFAM" id="SSF56925">
    <property type="entry name" value="OMPA-like"/>
    <property type="match status" value="1"/>
</dbReference>
<keyword evidence="3" id="KW-1185">Reference proteome</keyword>
<organism evidence="2 3">
    <name type="scientific">Spirosoma utsteinense</name>
    <dbReference type="NCBI Taxonomy" id="2585773"/>
    <lineage>
        <taxon>Bacteria</taxon>
        <taxon>Pseudomonadati</taxon>
        <taxon>Bacteroidota</taxon>
        <taxon>Cytophagia</taxon>
        <taxon>Cytophagales</taxon>
        <taxon>Cytophagaceae</taxon>
        <taxon>Spirosoma</taxon>
    </lineage>
</organism>
<accession>A0ABR6W771</accession>
<proteinExistence type="predicted"/>
<evidence type="ECO:0000313" key="2">
    <source>
        <dbReference type="EMBL" id="MBC3791650.1"/>
    </source>
</evidence>
<gene>
    <name evidence="2" type="ORF">FH603_2156</name>
</gene>
<reference evidence="2 3" key="1">
    <citation type="submission" date="2019-06" db="EMBL/GenBank/DDBJ databases">
        <title>Spirosoma utsteinense sp. nov. isolated from Antarctic ice-free soils.</title>
        <authorList>
            <person name="Tahon G."/>
        </authorList>
    </citation>
    <scope>NUCLEOTIDE SEQUENCE [LARGE SCALE GENOMIC DNA]</scope>
    <source>
        <strain evidence="2 3">LMG 31447</strain>
    </source>
</reference>
<protein>
    <recommendedName>
        <fullName evidence="4">Outer membrane protein beta-barrel domain-containing protein</fullName>
    </recommendedName>
</protein>
<dbReference type="RefSeq" id="WP_186737439.1">
    <property type="nucleotide sequence ID" value="NZ_VFIA01000010.1"/>
</dbReference>
<evidence type="ECO:0000313" key="3">
    <source>
        <dbReference type="Proteomes" id="UP000700732"/>
    </source>
</evidence>
<feature type="chain" id="PRO_5046540997" description="Outer membrane protein beta-barrel domain-containing protein" evidence="1">
    <location>
        <begin position="19"/>
        <end position="188"/>
    </location>
</feature>
<keyword evidence="1" id="KW-0732">Signal</keyword>
<dbReference type="InterPro" id="IPR011250">
    <property type="entry name" value="OMP/PagP_B-barrel"/>
</dbReference>
<evidence type="ECO:0008006" key="4">
    <source>
        <dbReference type="Google" id="ProtNLM"/>
    </source>
</evidence>
<dbReference type="EMBL" id="VFIA01000010">
    <property type="protein sequence ID" value="MBC3791650.1"/>
    <property type="molecule type" value="Genomic_DNA"/>
</dbReference>
<name>A0ABR6W771_9BACT</name>